<dbReference type="Pfam" id="PF02607">
    <property type="entry name" value="B12-binding_2"/>
    <property type="match status" value="1"/>
</dbReference>
<dbReference type="SMART" id="SM01018">
    <property type="entry name" value="B12-binding_2"/>
    <property type="match status" value="1"/>
</dbReference>
<dbReference type="AlphaFoldDB" id="A0A140LB68"/>
<dbReference type="Gene3D" id="3.40.50.280">
    <property type="entry name" value="Cobalamin-binding domain"/>
    <property type="match status" value="1"/>
</dbReference>
<organism evidence="5 6">
    <name type="scientific">Fervidicola ferrireducens</name>
    <dbReference type="NCBI Taxonomy" id="520764"/>
    <lineage>
        <taxon>Bacteria</taxon>
        <taxon>Bacillati</taxon>
        <taxon>Bacillota</taxon>
        <taxon>Clostridia</taxon>
        <taxon>Thermosediminibacterales</taxon>
        <taxon>Thermosediminibacteraceae</taxon>
        <taxon>Fervidicola</taxon>
    </lineage>
</organism>
<keyword evidence="2" id="KW-0170">Cobalt</keyword>
<protein>
    <submittedName>
        <fullName evidence="5">Methionine synthase</fullName>
        <ecNumber evidence="5">2.1.1.13</ecNumber>
    </submittedName>
</protein>
<dbReference type="InterPro" id="IPR036594">
    <property type="entry name" value="Meth_synthase_dom"/>
</dbReference>
<dbReference type="Gene3D" id="1.10.1240.10">
    <property type="entry name" value="Methionine synthase domain"/>
    <property type="match status" value="1"/>
</dbReference>
<feature type="domain" description="B12-binding" evidence="3">
    <location>
        <begin position="85"/>
        <end position="210"/>
    </location>
</feature>
<dbReference type="PANTHER" id="PTHR45833">
    <property type="entry name" value="METHIONINE SYNTHASE"/>
    <property type="match status" value="1"/>
</dbReference>
<evidence type="ECO:0000259" key="3">
    <source>
        <dbReference type="PROSITE" id="PS51332"/>
    </source>
</evidence>
<reference evidence="5 6" key="1">
    <citation type="submission" date="2015-12" db="EMBL/GenBank/DDBJ databases">
        <title>Draft genome sequnece of Fervidicola ferrireducens strain Y170.</title>
        <authorList>
            <person name="Patel B.K."/>
        </authorList>
    </citation>
    <scope>NUCLEOTIDE SEQUENCE [LARGE SCALE GENOMIC DNA]</scope>
    <source>
        <strain evidence="5 6">Y170</strain>
    </source>
</reference>
<name>A0A140LB68_9FIRM</name>
<dbReference type="InterPro" id="IPR050554">
    <property type="entry name" value="Met_Synthase/Corrinoid"/>
</dbReference>
<dbReference type="OrthoDB" id="9783599at2"/>
<proteinExistence type="predicted"/>
<keyword evidence="6" id="KW-1185">Reference proteome</keyword>
<evidence type="ECO:0000256" key="2">
    <source>
        <dbReference type="ARBA" id="ARBA00023285"/>
    </source>
</evidence>
<dbReference type="Pfam" id="PF02310">
    <property type="entry name" value="B12-binding"/>
    <property type="match status" value="1"/>
</dbReference>
<dbReference type="InterPro" id="IPR006158">
    <property type="entry name" value="Cobalamin-bd"/>
</dbReference>
<dbReference type="GO" id="GO:0005829">
    <property type="term" value="C:cytosol"/>
    <property type="evidence" value="ECO:0007669"/>
    <property type="project" value="TreeGrafter"/>
</dbReference>
<dbReference type="EC" id="2.1.1.13" evidence="5"/>
<comment type="caution">
    <text evidence="5">The sequence shown here is derived from an EMBL/GenBank/DDBJ whole genome shotgun (WGS) entry which is preliminary data.</text>
</comment>
<dbReference type="InterPro" id="IPR003759">
    <property type="entry name" value="Cbl-bd_cap"/>
</dbReference>
<dbReference type="InParanoid" id="A0A140LB68"/>
<keyword evidence="1" id="KW-0479">Metal-binding</keyword>
<dbReference type="PANTHER" id="PTHR45833:SF1">
    <property type="entry name" value="METHIONINE SYNTHASE"/>
    <property type="match status" value="1"/>
</dbReference>
<evidence type="ECO:0000259" key="4">
    <source>
        <dbReference type="PROSITE" id="PS51337"/>
    </source>
</evidence>
<dbReference type="SUPFAM" id="SSF47644">
    <property type="entry name" value="Methionine synthase domain"/>
    <property type="match status" value="1"/>
</dbReference>
<sequence>MLEDVLKSIVEMEEEEAVNKAKEYLEGGGDAQKLLEVCRDAMGKIGERFEKGEYFLSELILGGEIFKEIMEFTLPKIKGGSEKKLGKIVLGTVKEDVHNIGKDIFKVFAEASGFEVIDIGIDTPEEKFVEAVKEHKPDIVGMSCLITAGVTSMKKTVDKLKEAGLRDGIKIIIGGGRVDESVKEYAGADAWADDAAKGVRLCKQLLGMEV</sequence>
<dbReference type="EMBL" id="LOED01000007">
    <property type="protein sequence ID" value="KXG77793.1"/>
    <property type="molecule type" value="Genomic_DNA"/>
</dbReference>
<dbReference type="InterPro" id="IPR036724">
    <property type="entry name" value="Cobalamin-bd_sf"/>
</dbReference>
<dbReference type="GO" id="GO:0031419">
    <property type="term" value="F:cobalamin binding"/>
    <property type="evidence" value="ECO:0007669"/>
    <property type="project" value="InterPro"/>
</dbReference>
<keyword evidence="5" id="KW-0808">Transferase</keyword>
<feature type="domain" description="B12-binding N-terminal" evidence="4">
    <location>
        <begin position="1"/>
        <end position="85"/>
    </location>
</feature>
<dbReference type="PROSITE" id="PS51337">
    <property type="entry name" value="B12_BINDING_NTER"/>
    <property type="match status" value="1"/>
</dbReference>
<dbReference type="GO" id="GO:0050667">
    <property type="term" value="P:homocysteine metabolic process"/>
    <property type="evidence" value="ECO:0007669"/>
    <property type="project" value="TreeGrafter"/>
</dbReference>
<dbReference type="STRING" id="520764.AN618_08050"/>
<dbReference type="PROSITE" id="PS51332">
    <property type="entry name" value="B12_BINDING"/>
    <property type="match status" value="1"/>
</dbReference>
<dbReference type="GO" id="GO:0046872">
    <property type="term" value="F:metal ion binding"/>
    <property type="evidence" value="ECO:0007669"/>
    <property type="project" value="UniProtKB-KW"/>
</dbReference>
<gene>
    <name evidence="5" type="primary">metH_1</name>
    <name evidence="5" type="ORF">AN618_08050</name>
</gene>
<dbReference type="GO" id="GO:0008705">
    <property type="term" value="F:methionine synthase activity"/>
    <property type="evidence" value="ECO:0007669"/>
    <property type="project" value="UniProtKB-EC"/>
</dbReference>
<dbReference type="RefSeq" id="WP_066352391.1">
    <property type="nucleotide sequence ID" value="NZ_LOED01000007.1"/>
</dbReference>
<evidence type="ECO:0000313" key="6">
    <source>
        <dbReference type="Proteomes" id="UP000070427"/>
    </source>
</evidence>
<evidence type="ECO:0000256" key="1">
    <source>
        <dbReference type="ARBA" id="ARBA00022723"/>
    </source>
</evidence>
<dbReference type="GO" id="GO:0032259">
    <property type="term" value="P:methylation"/>
    <property type="evidence" value="ECO:0007669"/>
    <property type="project" value="UniProtKB-KW"/>
</dbReference>
<keyword evidence="5" id="KW-0489">Methyltransferase</keyword>
<dbReference type="SUPFAM" id="SSF52242">
    <property type="entry name" value="Cobalamin (vitamin B12)-binding domain"/>
    <property type="match status" value="1"/>
</dbReference>
<accession>A0A140LB68</accession>
<dbReference type="GO" id="GO:0046653">
    <property type="term" value="P:tetrahydrofolate metabolic process"/>
    <property type="evidence" value="ECO:0007669"/>
    <property type="project" value="TreeGrafter"/>
</dbReference>
<dbReference type="Proteomes" id="UP000070427">
    <property type="component" value="Unassembled WGS sequence"/>
</dbReference>
<evidence type="ECO:0000313" key="5">
    <source>
        <dbReference type="EMBL" id="KXG77793.1"/>
    </source>
</evidence>